<proteinExistence type="inferred from homology"/>
<feature type="transmembrane region" description="Helical" evidence="7">
    <location>
        <begin position="382"/>
        <end position="403"/>
    </location>
</feature>
<dbReference type="RefSeq" id="XP_066806374.1">
    <property type="nucleotide sequence ID" value="XM_066943832.1"/>
</dbReference>
<feature type="transmembrane region" description="Helical" evidence="7">
    <location>
        <begin position="135"/>
        <end position="155"/>
    </location>
</feature>
<keyword evidence="3" id="KW-0813">Transport</keyword>
<sequence>MVAGAVTKSGLGSLSGLANNTHRHWWRDPALLRLDIIMICISVVQVTGGYDQSLLGSLQALDTWLKPMGNPDASQIGTISILMTVGNIVATFPAQWICDKFGRRWTVAFGSVFCIASSLVQTFSYSRGQYMAGRFLLGFGVSPSIVGASCLVNELSHPRQRPFIGAAYNVIWYIGSIIATWLCYGLTSHITGSWQWRGPSIVQLAPSVFILSTIFFFPESPRWLIAQGKEDEAFEILVKHHANGDREDPMVLAEFSEIKETLRLEVEQQNGVTWKSTIATAGNRKRLLVIGVLATINSWTGQGIISYYLTPVLRGAGITGTLQILGITGGNSICNFFIAAFSAWLAGKIGRRTQFFISFGGMTVTHVIMTVLSATYSKHHSVTVGNAIVAFLYLESGFYNVAMNPLVYAYPTEILSFSMRAKGLSFYLFVTFLWSLITNYVHPVALANIGYWYYVFFCFMYAIEIALIYFLFPETRGRTLEEINEIFDGPQDVVEHAIAAASAGGHHASDSIDEKVDLQENDKDAAISQVVAIDR</sequence>
<evidence type="ECO:0000256" key="2">
    <source>
        <dbReference type="ARBA" id="ARBA00010992"/>
    </source>
</evidence>
<dbReference type="GO" id="GO:0005351">
    <property type="term" value="F:carbohydrate:proton symporter activity"/>
    <property type="evidence" value="ECO:0007669"/>
    <property type="project" value="TreeGrafter"/>
</dbReference>
<keyword evidence="6 7" id="KW-0472">Membrane</keyword>
<evidence type="ECO:0000313" key="10">
    <source>
        <dbReference type="Proteomes" id="UP001388673"/>
    </source>
</evidence>
<protein>
    <recommendedName>
        <fullName evidence="8">Major facilitator superfamily (MFS) profile domain-containing protein</fullName>
    </recommendedName>
</protein>
<dbReference type="InterPro" id="IPR020846">
    <property type="entry name" value="MFS_dom"/>
</dbReference>
<evidence type="ECO:0000256" key="3">
    <source>
        <dbReference type="ARBA" id="ARBA00022448"/>
    </source>
</evidence>
<dbReference type="Gene3D" id="1.20.1250.20">
    <property type="entry name" value="MFS general substrate transporter like domains"/>
    <property type="match status" value="1"/>
</dbReference>
<organism evidence="9 10">
    <name type="scientific">Kwoniella newhampshirensis</name>
    <dbReference type="NCBI Taxonomy" id="1651941"/>
    <lineage>
        <taxon>Eukaryota</taxon>
        <taxon>Fungi</taxon>
        <taxon>Dikarya</taxon>
        <taxon>Basidiomycota</taxon>
        <taxon>Agaricomycotina</taxon>
        <taxon>Tremellomycetes</taxon>
        <taxon>Tremellales</taxon>
        <taxon>Cryptococcaceae</taxon>
        <taxon>Kwoniella</taxon>
    </lineage>
</organism>
<dbReference type="GO" id="GO:0016020">
    <property type="term" value="C:membrane"/>
    <property type="evidence" value="ECO:0007669"/>
    <property type="project" value="UniProtKB-SubCell"/>
</dbReference>
<feature type="transmembrane region" description="Helical" evidence="7">
    <location>
        <begin position="451"/>
        <end position="472"/>
    </location>
</feature>
<keyword evidence="4 7" id="KW-0812">Transmembrane</keyword>
<dbReference type="InterPro" id="IPR005828">
    <property type="entry name" value="MFS_sugar_transport-like"/>
</dbReference>
<evidence type="ECO:0000256" key="1">
    <source>
        <dbReference type="ARBA" id="ARBA00004141"/>
    </source>
</evidence>
<evidence type="ECO:0000256" key="5">
    <source>
        <dbReference type="ARBA" id="ARBA00022989"/>
    </source>
</evidence>
<dbReference type="AlphaFoldDB" id="A0AAW0Z7G8"/>
<feature type="domain" description="Major facilitator superfamily (MFS) profile" evidence="8">
    <location>
        <begin position="37"/>
        <end position="476"/>
    </location>
</feature>
<comment type="subcellular location">
    <subcellularLocation>
        <location evidence="1">Membrane</location>
        <topology evidence="1">Multi-pass membrane protein</topology>
    </subcellularLocation>
</comment>
<evidence type="ECO:0000256" key="7">
    <source>
        <dbReference type="SAM" id="Phobius"/>
    </source>
</evidence>
<dbReference type="FunFam" id="1.20.1250.20:FF:000134">
    <property type="entry name" value="MFS sugar transporter protein"/>
    <property type="match status" value="1"/>
</dbReference>
<feature type="transmembrane region" description="Helical" evidence="7">
    <location>
        <begin position="287"/>
        <end position="309"/>
    </location>
</feature>
<keyword evidence="5 7" id="KW-1133">Transmembrane helix</keyword>
<dbReference type="PROSITE" id="PS50850">
    <property type="entry name" value="MFS"/>
    <property type="match status" value="1"/>
</dbReference>
<dbReference type="KEGG" id="kne:92177958"/>
<accession>A0AAW0Z7G8</accession>
<dbReference type="Proteomes" id="UP001388673">
    <property type="component" value="Unassembled WGS sequence"/>
</dbReference>
<dbReference type="PANTHER" id="PTHR48022:SF64">
    <property type="entry name" value="MAJOR FACILITATOR SUPERFAMILY (MFS) PROFILE DOMAIN-CONTAINING PROTEIN"/>
    <property type="match status" value="1"/>
</dbReference>
<gene>
    <name evidence="9" type="ORF">IAR55_000698</name>
</gene>
<dbReference type="InterPro" id="IPR050360">
    <property type="entry name" value="MFS_Sugar_Transporters"/>
</dbReference>
<feature type="transmembrane region" description="Helical" evidence="7">
    <location>
        <begin position="105"/>
        <end position="123"/>
    </location>
</feature>
<evidence type="ECO:0000259" key="8">
    <source>
        <dbReference type="PROSITE" id="PS50850"/>
    </source>
</evidence>
<feature type="transmembrane region" description="Helical" evidence="7">
    <location>
        <begin position="199"/>
        <end position="217"/>
    </location>
</feature>
<dbReference type="InterPro" id="IPR036259">
    <property type="entry name" value="MFS_trans_sf"/>
</dbReference>
<dbReference type="SUPFAM" id="SSF103473">
    <property type="entry name" value="MFS general substrate transporter"/>
    <property type="match status" value="1"/>
</dbReference>
<dbReference type="PANTHER" id="PTHR48022">
    <property type="entry name" value="PLASTIDIC GLUCOSE TRANSPORTER 4"/>
    <property type="match status" value="1"/>
</dbReference>
<reference evidence="9 10" key="1">
    <citation type="journal article" date="2024" name="bioRxiv">
        <title>Comparative genomics of Cryptococcus and Kwoniella reveals pathogenesis evolution and contrasting karyotype dynamics via intercentromeric recombination or chromosome fusion.</title>
        <authorList>
            <person name="Coelho M.A."/>
            <person name="David-Palma M."/>
            <person name="Shea T."/>
            <person name="Bowers K."/>
            <person name="McGinley-Smith S."/>
            <person name="Mohammad A.W."/>
            <person name="Gnirke A."/>
            <person name="Yurkov A.M."/>
            <person name="Nowrousian M."/>
            <person name="Sun S."/>
            <person name="Cuomo C.A."/>
            <person name="Heitman J."/>
        </authorList>
    </citation>
    <scope>NUCLEOTIDE SEQUENCE [LARGE SCALE GENOMIC DNA]</scope>
    <source>
        <strain evidence="9 10">CBS 13917</strain>
    </source>
</reference>
<feature type="transmembrane region" description="Helical" evidence="7">
    <location>
        <begin position="424"/>
        <end position="445"/>
    </location>
</feature>
<evidence type="ECO:0000256" key="6">
    <source>
        <dbReference type="ARBA" id="ARBA00023136"/>
    </source>
</evidence>
<comment type="caution">
    <text evidence="9">The sequence shown here is derived from an EMBL/GenBank/DDBJ whole genome shotgun (WGS) entry which is preliminary data.</text>
</comment>
<feature type="transmembrane region" description="Helical" evidence="7">
    <location>
        <begin position="30"/>
        <end position="50"/>
    </location>
</feature>
<evidence type="ECO:0000313" key="9">
    <source>
        <dbReference type="EMBL" id="KAK8870128.1"/>
    </source>
</evidence>
<name>A0AAW0Z7G8_9TREE</name>
<dbReference type="EMBL" id="JBCAWK010000001">
    <property type="protein sequence ID" value="KAK8870128.1"/>
    <property type="molecule type" value="Genomic_DNA"/>
</dbReference>
<feature type="transmembrane region" description="Helical" evidence="7">
    <location>
        <begin position="321"/>
        <end position="343"/>
    </location>
</feature>
<feature type="transmembrane region" description="Helical" evidence="7">
    <location>
        <begin position="167"/>
        <end position="187"/>
    </location>
</feature>
<comment type="similarity">
    <text evidence="2">Belongs to the major facilitator superfamily. Sugar transporter (TC 2.A.1.1) family.</text>
</comment>
<dbReference type="GeneID" id="92177958"/>
<feature type="transmembrane region" description="Helical" evidence="7">
    <location>
        <begin position="355"/>
        <end position="376"/>
    </location>
</feature>
<keyword evidence="10" id="KW-1185">Reference proteome</keyword>
<evidence type="ECO:0000256" key="4">
    <source>
        <dbReference type="ARBA" id="ARBA00022692"/>
    </source>
</evidence>
<dbReference type="Pfam" id="PF00083">
    <property type="entry name" value="Sugar_tr"/>
    <property type="match status" value="1"/>
</dbReference>
<feature type="transmembrane region" description="Helical" evidence="7">
    <location>
        <begin position="73"/>
        <end position="93"/>
    </location>
</feature>